<evidence type="ECO:0000256" key="5">
    <source>
        <dbReference type="ARBA" id="ARBA00022792"/>
    </source>
</evidence>
<gene>
    <name evidence="10" type="primary">COX6C</name>
</gene>
<keyword evidence="5" id="KW-0999">Mitochondrion inner membrane</keyword>
<proteinExistence type="evidence at transcript level"/>
<dbReference type="Gene3D" id="4.10.93.10">
    <property type="entry name" value="Mitochondrial cytochrome c oxidase subunit VIc/VIIs"/>
    <property type="match status" value="1"/>
</dbReference>
<keyword evidence="8 9" id="KW-0472">Membrane</keyword>
<protein>
    <submittedName>
        <fullName evidence="10">Cytochrome c oxidase polypeptide VIc</fullName>
    </submittedName>
</protein>
<dbReference type="InterPro" id="IPR034884">
    <property type="entry name" value="Cytochrome_c_oxidase_VIc/VIIs"/>
</dbReference>
<reference evidence="10" key="1">
    <citation type="submission" date="2009-03" db="EMBL/GenBank/DDBJ databases">
        <title>Caligus clemensi ESTs and full-length cDNAs.</title>
        <authorList>
            <person name="Yasuike M."/>
            <person name="von Schalburg K."/>
            <person name="Cooper G."/>
            <person name="Leong J."/>
            <person name="Jones S.R.M."/>
            <person name="Koop B.F."/>
        </authorList>
    </citation>
    <scope>NUCLEOTIDE SEQUENCE</scope>
    <source>
        <tissue evidence="10">Whole</tissue>
    </source>
</reference>
<dbReference type="AlphaFoldDB" id="C1C050"/>
<organism evidence="10">
    <name type="scientific">Caligus clemensi</name>
    <name type="common">Sea louse</name>
    <dbReference type="NCBI Taxonomy" id="344056"/>
    <lineage>
        <taxon>Eukaryota</taxon>
        <taxon>Metazoa</taxon>
        <taxon>Ecdysozoa</taxon>
        <taxon>Arthropoda</taxon>
        <taxon>Crustacea</taxon>
        <taxon>Multicrustacea</taxon>
        <taxon>Hexanauplia</taxon>
        <taxon>Copepoda</taxon>
        <taxon>Siphonostomatoida</taxon>
        <taxon>Caligidae</taxon>
        <taxon>Caligus</taxon>
    </lineage>
</organism>
<dbReference type="SUPFAM" id="SSF81415">
    <property type="entry name" value="Mitochondrial cytochrome c oxidase subunit VIc"/>
    <property type="match status" value="1"/>
</dbReference>
<evidence type="ECO:0000313" key="10">
    <source>
        <dbReference type="EMBL" id="ACO14653.1"/>
    </source>
</evidence>
<dbReference type="Pfam" id="PF02937">
    <property type="entry name" value="COX6C"/>
    <property type="match status" value="1"/>
</dbReference>
<keyword evidence="4 9" id="KW-0812">Transmembrane</keyword>
<dbReference type="PANTHER" id="PTHR48416">
    <property type="entry name" value="CYTOCHROME C OXIDASE SUBUNIT 6C"/>
    <property type="match status" value="1"/>
</dbReference>
<accession>C1C050</accession>
<comment type="subcellular location">
    <subcellularLocation>
        <location evidence="1">Mitochondrion inner membrane</location>
        <topology evidence="1">Single-pass membrane protein</topology>
    </subcellularLocation>
</comment>
<evidence type="ECO:0000256" key="2">
    <source>
        <dbReference type="ARBA" id="ARBA00004673"/>
    </source>
</evidence>
<dbReference type="GO" id="GO:0005743">
    <property type="term" value="C:mitochondrial inner membrane"/>
    <property type="evidence" value="ECO:0007669"/>
    <property type="project" value="UniProtKB-SubCell"/>
</dbReference>
<dbReference type="InterPro" id="IPR051389">
    <property type="entry name" value="Cytochrome_c_oxidase_VIc"/>
</dbReference>
<evidence type="ECO:0000256" key="9">
    <source>
        <dbReference type="SAM" id="Phobius"/>
    </source>
</evidence>
<evidence type="ECO:0000256" key="8">
    <source>
        <dbReference type="ARBA" id="ARBA00023136"/>
    </source>
</evidence>
<dbReference type="PANTHER" id="PTHR48416:SF1">
    <property type="entry name" value="CYTOCHROME C OXIDASE SUBUNIT 6C"/>
    <property type="match status" value="1"/>
</dbReference>
<dbReference type="InterPro" id="IPR037169">
    <property type="entry name" value="Cytochrome_c_oxidase_VIc_sf"/>
</dbReference>
<comment type="similarity">
    <text evidence="3">Belongs to the cytochrome c oxidase subunit 6c family.</text>
</comment>
<sequence>MSIAKPQLKGLFISRLKFQIPAVLAISGVISGALYWVSYRYHKNVYEEFYKNYDAEEDYARMKRLGLFKSIPCQGPFTLPDAEEFKEPEIQTTSYLEEISSLIRKYKQAEKKRIEAAAQ</sequence>
<comment type="pathway">
    <text evidence="2">Energy metabolism; oxidative phosphorylation.</text>
</comment>
<evidence type="ECO:0000256" key="1">
    <source>
        <dbReference type="ARBA" id="ARBA00004434"/>
    </source>
</evidence>
<evidence type="ECO:0000256" key="3">
    <source>
        <dbReference type="ARBA" id="ARBA00007204"/>
    </source>
</evidence>
<name>C1C050_CALCM</name>
<dbReference type="EMBL" id="BT080229">
    <property type="protein sequence ID" value="ACO14653.1"/>
    <property type="molecule type" value="mRNA"/>
</dbReference>
<evidence type="ECO:0000256" key="7">
    <source>
        <dbReference type="ARBA" id="ARBA00023128"/>
    </source>
</evidence>
<evidence type="ECO:0000256" key="6">
    <source>
        <dbReference type="ARBA" id="ARBA00022989"/>
    </source>
</evidence>
<keyword evidence="7" id="KW-0496">Mitochondrion</keyword>
<feature type="transmembrane region" description="Helical" evidence="9">
    <location>
        <begin position="18"/>
        <end position="37"/>
    </location>
</feature>
<keyword evidence="6 9" id="KW-1133">Transmembrane helix</keyword>
<evidence type="ECO:0000256" key="4">
    <source>
        <dbReference type="ARBA" id="ARBA00022692"/>
    </source>
</evidence>